<evidence type="ECO:0000313" key="2">
    <source>
        <dbReference type="Proteomes" id="UP000634136"/>
    </source>
</evidence>
<dbReference type="EMBL" id="JAAIUW010000003">
    <property type="protein sequence ID" value="KAF7836988.1"/>
    <property type="molecule type" value="Genomic_DNA"/>
</dbReference>
<accession>A0A834X2G8</accession>
<reference evidence="1" key="1">
    <citation type="submission" date="2020-09" db="EMBL/GenBank/DDBJ databases">
        <title>Genome-Enabled Discovery of Anthraquinone Biosynthesis in Senna tora.</title>
        <authorList>
            <person name="Kang S.-H."/>
            <person name="Pandey R.P."/>
            <person name="Lee C.-M."/>
            <person name="Sim J.-S."/>
            <person name="Jeong J.-T."/>
            <person name="Choi B.-S."/>
            <person name="Jung M."/>
            <person name="Ginzburg D."/>
            <person name="Zhao K."/>
            <person name="Won S.Y."/>
            <person name="Oh T.-J."/>
            <person name="Yu Y."/>
            <person name="Kim N.-H."/>
            <person name="Lee O.R."/>
            <person name="Lee T.-H."/>
            <person name="Bashyal P."/>
            <person name="Kim T.-S."/>
            <person name="Lee W.-H."/>
            <person name="Kawkins C."/>
            <person name="Kim C.-K."/>
            <person name="Kim J.S."/>
            <person name="Ahn B.O."/>
            <person name="Rhee S.Y."/>
            <person name="Sohng J.K."/>
        </authorList>
    </citation>
    <scope>NUCLEOTIDE SEQUENCE</scope>
    <source>
        <tissue evidence="1">Leaf</tissue>
    </source>
</reference>
<sequence>MANAKFTGFNYSLTRIPLDLDVSV</sequence>
<proteinExistence type="predicted"/>
<dbReference type="AlphaFoldDB" id="A0A834X2G8"/>
<dbReference type="Proteomes" id="UP000634136">
    <property type="component" value="Unassembled WGS sequence"/>
</dbReference>
<gene>
    <name evidence="1" type="ORF">G2W53_005470</name>
</gene>
<keyword evidence="2" id="KW-1185">Reference proteome</keyword>
<name>A0A834X2G8_9FABA</name>
<evidence type="ECO:0000313" key="1">
    <source>
        <dbReference type="EMBL" id="KAF7836988.1"/>
    </source>
</evidence>
<comment type="caution">
    <text evidence="1">The sequence shown here is derived from an EMBL/GenBank/DDBJ whole genome shotgun (WGS) entry which is preliminary data.</text>
</comment>
<protein>
    <submittedName>
        <fullName evidence="1">Uncharacterized protein</fullName>
    </submittedName>
</protein>
<organism evidence="1 2">
    <name type="scientific">Senna tora</name>
    <dbReference type="NCBI Taxonomy" id="362788"/>
    <lineage>
        <taxon>Eukaryota</taxon>
        <taxon>Viridiplantae</taxon>
        <taxon>Streptophyta</taxon>
        <taxon>Embryophyta</taxon>
        <taxon>Tracheophyta</taxon>
        <taxon>Spermatophyta</taxon>
        <taxon>Magnoliopsida</taxon>
        <taxon>eudicotyledons</taxon>
        <taxon>Gunneridae</taxon>
        <taxon>Pentapetalae</taxon>
        <taxon>rosids</taxon>
        <taxon>fabids</taxon>
        <taxon>Fabales</taxon>
        <taxon>Fabaceae</taxon>
        <taxon>Caesalpinioideae</taxon>
        <taxon>Cassia clade</taxon>
        <taxon>Senna</taxon>
    </lineage>
</organism>